<proteinExistence type="predicted"/>
<protein>
    <submittedName>
        <fullName evidence="1">Uncharacterized protein</fullName>
    </submittedName>
</protein>
<name>A0A1N7S8L3_9BURK</name>
<keyword evidence="2" id="KW-1185">Reference proteome</keyword>
<evidence type="ECO:0000313" key="2">
    <source>
        <dbReference type="Proteomes" id="UP000187012"/>
    </source>
</evidence>
<gene>
    <name evidence="1" type="ORF">BN2475_450028</name>
</gene>
<evidence type="ECO:0000313" key="1">
    <source>
        <dbReference type="EMBL" id="SIT43736.1"/>
    </source>
</evidence>
<dbReference type="AlphaFoldDB" id="A0A1N7S8L3"/>
<organism evidence="1 2">
    <name type="scientific">Paraburkholderia ribeironis</name>
    <dbReference type="NCBI Taxonomy" id="1247936"/>
    <lineage>
        <taxon>Bacteria</taxon>
        <taxon>Pseudomonadati</taxon>
        <taxon>Pseudomonadota</taxon>
        <taxon>Betaproteobacteria</taxon>
        <taxon>Burkholderiales</taxon>
        <taxon>Burkholderiaceae</taxon>
        <taxon>Paraburkholderia</taxon>
    </lineage>
</organism>
<sequence>MAVHFVALLNMIYYRVATLQPTHAVYLRI</sequence>
<dbReference type="EMBL" id="CYGX02000045">
    <property type="protein sequence ID" value="SIT43736.1"/>
    <property type="molecule type" value="Genomic_DNA"/>
</dbReference>
<reference evidence="1 2" key="1">
    <citation type="submission" date="2016-12" db="EMBL/GenBank/DDBJ databases">
        <authorList>
            <person name="Song W.-J."/>
            <person name="Kurnit D.M."/>
        </authorList>
    </citation>
    <scope>NUCLEOTIDE SEQUENCE [LARGE SCALE GENOMIC DNA]</scope>
    <source>
        <strain evidence="1 2">STM7296</strain>
    </source>
</reference>
<dbReference type="Proteomes" id="UP000187012">
    <property type="component" value="Unassembled WGS sequence"/>
</dbReference>
<accession>A0A1N7S8L3</accession>